<sequence>MHQTPTEASGSFRASGSSSDELQELDRSLKLLTGLISQSNKEGYESSRLKASIGTALFKYVMRYAPEDSPYFNRDRLVVSGRRFYCQCLASCFSAPAHMPPIDYAGRWKGLFKHLIAAKGIAVGLPDIASVFSRTTTPHCHSNQAIQSAIGQAIALKNLTMLYNKPDLELVDNMIWCIIDDPKFQQGSALEAVALAGNWKLRNLCVIYDSTYDSISNNLEVNNFKTHGWDVIKLVNDENLTIATIYMALNKSRRSNAPTLVSIQMPNRSSSHQVDSHLNNNPLHLPQELYDIFLNVSAKSKLYETDWLVRMREYRELYPAVAREFWCHVAGRSGTITQHQRAFTSPMPLPISSLPAEQWSRRRERRSFRRDDFSQQPDRRSRPGRTRPETFHIRPCDAEEAAGAFLVSIRSTKLPTTISLPLKGATSFPGHSSRLGVTYGAYTFSKCHDEDFDLTLIAAGVGIHYAMGTQELLIGEYGLRAKIVSCPCLRLFQLQTEEYRKSVLWPQSRKPTVAIDFGNSQGWKPYADALMLLEDGANVETEANMPKRIGRRIRDFVQEFKERNAS</sequence>
<dbReference type="RefSeq" id="XP_031085593.1">
    <property type="nucleotide sequence ID" value="XM_031219878.1"/>
</dbReference>
<proteinExistence type="predicted"/>
<evidence type="ECO:0000259" key="7">
    <source>
        <dbReference type="Pfam" id="PF00456"/>
    </source>
</evidence>
<evidence type="ECO:0000256" key="1">
    <source>
        <dbReference type="ARBA" id="ARBA00001964"/>
    </source>
</evidence>
<evidence type="ECO:0000256" key="2">
    <source>
        <dbReference type="ARBA" id="ARBA00022679"/>
    </source>
</evidence>
<dbReference type="Gene3D" id="3.40.50.970">
    <property type="match status" value="1"/>
</dbReference>
<keyword evidence="2" id="KW-0808">Transferase</keyword>
<dbReference type="GO" id="GO:0046872">
    <property type="term" value="F:metal ion binding"/>
    <property type="evidence" value="ECO:0007669"/>
    <property type="project" value="UniProtKB-KW"/>
</dbReference>
<evidence type="ECO:0000313" key="10">
    <source>
        <dbReference type="Proteomes" id="UP000183971"/>
    </source>
</evidence>
<keyword evidence="3" id="KW-0479">Metal-binding</keyword>
<dbReference type="SUPFAM" id="SSF52518">
    <property type="entry name" value="Thiamin diphosphate-binding fold (THDP-binding)"/>
    <property type="match status" value="1"/>
</dbReference>
<dbReference type="Proteomes" id="UP000183971">
    <property type="component" value="Unassembled WGS sequence"/>
</dbReference>
<dbReference type="GO" id="GO:0004802">
    <property type="term" value="F:transketolase activity"/>
    <property type="evidence" value="ECO:0007669"/>
    <property type="project" value="TreeGrafter"/>
</dbReference>
<keyword evidence="10" id="KW-1185">Reference proteome</keyword>
<dbReference type="GO" id="GO:0005634">
    <property type="term" value="C:nucleus"/>
    <property type="evidence" value="ECO:0007669"/>
    <property type="project" value="TreeGrafter"/>
</dbReference>
<dbReference type="PANTHER" id="PTHR43522">
    <property type="entry name" value="TRANSKETOLASE"/>
    <property type="match status" value="1"/>
</dbReference>
<name>A0A1L7VXA1_FUSPR</name>
<evidence type="ECO:0000256" key="4">
    <source>
        <dbReference type="ARBA" id="ARBA00022842"/>
    </source>
</evidence>
<dbReference type="InterPro" id="IPR033247">
    <property type="entry name" value="Transketolase_fam"/>
</dbReference>
<dbReference type="Pfam" id="PF00456">
    <property type="entry name" value="Transketolase_N"/>
    <property type="match status" value="1"/>
</dbReference>
<organism evidence="9 10">
    <name type="scientific">Fusarium proliferatum (strain ET1)</name>
    <name type="common">Orchid endophyte fungus</name>
    <dbReference type="NCBI Taxonomy" id="1227346"/>
    <lineage>
        <taxon>Eukaryota</taxon>
        <taxon>Fungi</taxon>
        <taxon>Dikarya</taxon>
        <taxon>Ascomycota</taxon>
        <taxon>Pezizomycotina</taxon>
        <taxon>Sordariomycetes</taxon>
        <taxon>Hypocreomycetidae</taxon>
        <taxon>Hypocreales</taxon>
        <taxon>Nectriaceae</taxon>
        <taxon>Fusarium</taxon>
        <taxon>Fusarium fujikuroi species complex</taxon>
    </lineage>
</organism>
<gene>
    <name evidence="9" type="ORF">FPRO_15766</name>
</gene>
<dbReference type="InterPro" id="IPR029061">
    <property type="entry name" value="THDP-binding"/>
</dbReference>
<dbReference type="AlphaFoldDB" id="A0A1L7VXA1"/>
<dbReference type="EMBL" id="FJOF01000009">
    <property type="protein sequence ID" value="CZR45059.1"/>
    <property type="molecule type" value="Genomic_DNA"/>
</dbReference>
<dbReference type="GeneID" id="42060621"/>
<dbReference type="SUPFAM" id="SSF52922">
    <property type="entry name" value="TK C-terminal domain-like"/>
    <property type="match status" value="1"/>
</dbReference>
<dbReference type="InterPro" id="IPR009014">
    <property type="entry name" value="Transketo_C/PFOR_II"/>
</dbReference>
<dbReference type="InterPro" id="IPR055152">
    <property type="entry name" value="Transketolase-like_C_2"/>
</dbReference>
<feature type="compositionally biased region" description="Low complexity" evidence="6">
    <location>
        <begin position="8"/>
        <end position="19"/>
    </location>
</feature>
<feature type="region of interest" description="Disordered" evidence="6">
    <location>
        <begin position="354"/>
        <end position="391"/>
    </location>
</feature>
<evidence type="ECO:0000256" key="3">
    <source>
        <dbReference type="ARBA" id="ARBA00022723"/>
    </source>
</evidence>
<evidence type="ECO:0000313" key="9">
    <source>
        <dbReference type="EMBL" id="CZR45059.1"/>
    </source>
</evidence>
<dbReference type="Pfam" id="PF22613">
    <property type="entry name" value="Transketolase_C_1"/>
    <property type="match status" value="1"/>
</dbReference>
<feature type="domain" description="Transketolase N-terminal" evidence="7">
    <location>
        <begin position="51"/>
        <end position="264"/>
    </location>
</feature>
<evidence type="ECO:0000256" key="5">
    <source>
        <dbReference type="ARBA" id="ARBA00023052"/>
    </source>
</evidence>
<keyword evidence="5" id="KW-0786">Thiamine pyrophosphate</keyword>
<evidence type="ECO:0000256" key="6">
    <source>
        <dbReference type="SAM" id="MobiDB-lite"/>
    </source>
</evidence>
<dbReference type="PANTHER" id="PTHR43522:SF6">
    <property type="entry name" value="TRANSKETOLASE-LIKE PYRIMIDINE-BINDING DOMAIN-CONTAINING PROTEIN-RELATED"/>
    <property type="match status" value="1"/>
</dbReference>
<reference evidence="10" key="1">
    <citation type="journal article" date="2016" name="Genome Biol. Evol.">
        <title>Comparative 'omics' of the Fusarium fujikuroi species complex highlights differences in genetic potential and metabolite synthesis.</title>
        <authorList>
            <person name="Niehaus E.-M."/>
            <person name="Muensterkoetter M."/>
            <person name="Proctor R.H."/>
            <person name="Brown D.W."/>
            <person name="Sharon A."/>
            <person name="Idan Y."/>
            <person name="Oren-Young L."/>
            <person name="Sieber C.M."/>
            <person name="Novak O."/>
            <person name="Pencik A."/>
            <person name="Tarkowska D."/>
            <person name="Hromadova K."/>
            <person name="Freeman S."/>
            <person name="Maymon M."/>
            <person name="Elazar M."/>
            <person name="Youssef S.A."/>
            <person name="El-Shabrawy E.S.M."/>
            <person name="Shalaby A.B.A."/>
            <person name="Houterman P."/>
            <person name="Brock N.L."/>
            <person name="Burkhardt I."/>
            <person name="Tsavkelova E.A."/>
            <person name="Dickschat J.S."/>
            <person name="Galuszka P."/>
            <person name="Gueldener U."/>
            <person name="Tudzynski B."/>
        </authorList>
    </citation>
    <scope>NUCLEOTIDE SEQUENCE [LARGE SCALE GENOMIC DNA]</scope>
    <source>
        <strain evidence="10">ET1</strain>
    </source>
</reference>
<feature type="domain" description="Transketolase-like C-terminal" evidence="8">
    <location>
        <begin position="440"/>
        <end position="527"/>
    </location>
</feature>
<dbReference type="VEuPathDB" id="FungiDB:FPRO_15766"/>
<evidence type="ECO:0000259" key="8">
    <source>
        <dbReference type="Pfam" id="PF22613"/>
    </source>
</evidence>
<dbReference type="Gene3D" id="3.40.50.920">
    <property type="match status" value="1"/>
</dbReference>
<feature type="region of interest" description="Disordered" evidence="6">
    <location>
        <begin position="1"/>
        <end position="20"/>
    </location>
</feature>
<dbReference type="InterPro" id="IPR005474">
    <property type="entry name" value="Transketolase_N"/>
</dbReference>
<accession>A0A1L7VXA1</accession>
<keyword evidence="4" id="KW-0460">Magnesium</keyword>
<dbReference type="GO" id="GO:0006098">
    <property type="term" value="P:pentose-phosphate shunt"/>
    <property type="evidence" value="ECO:0007669"/>
    <property type="project" value="TreeGrafter"/>
</dbReference>
<dbReference type="GO" id="GO:0005829">
    <property type="term" value="C:cytosol"/>
    <property type="evidence" value="ECO:0007669"/>
    <property type="project" value="TreeGrafter"/>
</dbReference>
<comment type="cofactor">
    <cofactor evidence="1">
        <name>thiamine diphosphate</name>
        <dbReference type="ChEBI" id="CHEBI:58937"/>
    </cofactor>
</comment>
<comment type="caution">
    <text evidence="9">The sequence shown here is derived from an EMBL/GenBank/DDBJ whole genome shotgun (WGS) entry which is preliminary data.</text>
</comment>
<feature type="compositionally biased region" description="Basic and acidic residues" evidence="6">
    <location>
        <begin position="369"/>
        <end position="391"/>
    </location>
</feature>
<protein>
    <submittedName>
        <fullName evidence="9">Related to TRANSKETOLASE</fullName>
    </submittedName>
</protein>